<gene>
    <name evidence="3" type="ORF">XD94_0233</name>
</gene>
<evidence type="ECO:0000313" key="4">
    <source>
        <dbReference type="Proteomes" id="UP000054092"/>
    </source>
</evidence>
<sequence>MSINSLIPDNSEKGTGLILEYRDLYLFQVSGRKHRTEPGERFFAGIGGHCEENESFIQAAHREAVEETGKSVKVSNSARTDLVDSDGRVLDTIVLPTPAPRIIYRMLDRREDLPEAKPYVIACFEAEFVDDSPFILDPEEVSALIALPKSMLVKSLERKIRLDDILSSGGEIVAGYLEASTMLFPLGTAVALANLLKRDSENDREVSHDA</sequence>
<dbReference type="Gene3D" id="3.90.79.10">
    <property type="entry name" value="Nucleoside Triphosphate Pyrophosphohydrolase"/>
    <property type="match status" value="1"/>
</dbReference>
<evidence type="ECO:0000256" key="1">
    <source>
        <dbReference type="ARBA" id="ARBA00022801"/>
    </source>
</evidence>
<protein>
    <submittedName>
        <fullName evidence="3">ADP-ribose pyrophosphatase</fullName>
    </submittedName>
</protein>
<evidence type="ECO:0000259" key="2">
    <source>
        <dbReference type="PROSITE" id="PS51462"/>
    </source>
</evidence>
<dbReference type="PROSITE" id="PS51462">
    <property type="entry name" value="NUDIX"/>
    <property type="match status" value="1"/>
</dbReference>
<evidence type="ECO:0000313" key="3">
    <source>
        <dbReference type="EMBL" id="KUK81983.1"/>
    </source>
</evidence>
<accession>A0A101HS26</accession>
<dbReference type="GO" id="GO:0016787">
    <property type="term" value="F:hydrolase activity"/>
    <property type="evidence" value="ECO:0007669"/>
    <property type="project" value="UniProtKB-KW"/>
</dbReference>
<organism evidence="3 4">
    <name type="scientific">Mesotoga prima</name>
    <dbReference type="NCBI Taxonomy" id="1184387"/>
    <lineage>
        <taxon>Bacteria</taxon>
        <taxon>Thermotogati</taxon>
        <taxon>Thermotogota</taxon>
        <taxon>Thermotogae</taxon>
        <taxon>Kosmotogales</taxon>
        <taxon>Kosmotogaceae</taxon>
        <taxon>Mesotoga</taxon>
    </lineage>
</organism>
<keyword evidence="1" id="KW-0378">Hydrolase</keyword>
<comment type="caution">
    <text evidence="3">The sequence shown here is derived from an EMBL/GenBank/DDBJ whole genome shotgun (WGS) entry which is preliminary data.</text>
</comment>
<dbReference type="Proteomes" id="UP000054092">
    <property type="component" value="Unassembled WGS sequence"/>
</dbReference>
<dbReference type="PROSITE" id="PS00893">
    <property type="entry name" value="NUDIX_BOX"/>
    <property type="match status" value="1"/>
</dbReference>
<name>A0A101HS26_9BACT</name>
<reference evidence="4" key="1">
    <citation type="journal article" date="2015" name="MBio">
        <title>Genome-Resolved Metagenomic Analysis Reveals Roles for Candidate Phyla and Other Microbial Community Members in Biogeochemical Transformations in Oil Reservoirs.</title>
        <authorList>
            <person name="Hu P."/>
            <person name="Tom L."/>
            <person name="Singh A."/>
            <person name="Thomas B.C."/>
            <person name="Baker B.J."/>
            <person name="Piceno Y.M."/>
            <person name="Andersen G.L."/>
            <person name="Banfield J.F."/>
        </authorList>
    </citation>
    <scope>NUCLEOTIDE SEQUENCE [LARGE SCALE GENOMIC DNA]</scope>
</reference>
<feature type="domain" description="Nudix hydrolase" evidence="2">
    <location>
        <begin position="10"/>
        <end position="166"/>
    </location>
</feature>
<dbReference type="Pfam" id="PF00293">
    <property type="entry name" value="NUDIX"/>
    <property type="match status" value="1"/>
</dbReference>
<dbReference type="InterPro" id="IPR020084">
    <property type="entry name" value="NUDIX_hydrolase_CS"/>
</dbReference>
<dbReference type="SUPFAM" id="SSF55811">
    <property type="entry name" value="Nudix"/>
    <property type="match status" value="1"/>
</dbReference>
<dbReference type="PATRIC" id="fig|1184387.3.peg.532"/>
<dbReference type="EMBL" id="LGGP01000022">
    <property type="protein sequence ID" value="KUK81983.1"/>
    <property type="molecule type" value="Genomic_DNA"/>
</dbReference>
<dbReference type="InterPro" id="IPR000086">
    <property type="entry name" value="NUDIX_hydrolase_dom"/>
</dbReference>
<proteinExistence type="predicted"/>
<dbReference type="InterPro" id="IPR015797">
    <property type="entry name" value="NUDIX_hydrolase-like_dom_sf"/>
</dbReference>
<dbReference type="AlphaFoldDB" id="A0A101HS26"/>
<dbReference type="CDD" id="cd02883">
    <property type="entry name" value="NUDIX_Hydrolase"/>
    <property type="match status" value="1"/>
</dbReference>